<keyword evidence="1" id="KW-0472">Membrane</keyword>
<keyword evidence="1" id="KW-1133">Transmembrane helix</keyword>
<evidence type="ECO:0000313" key="3">
    <source>
        <dbReference type="Proteomes" id="UP000663970"/>
    </source>
</evidence>
<evidence type="ECO:0008006" key="4">
    <source>
        <dbReference type="Google" id="ProtNLM"/>
    </source>
</evidence>
<dbReference type="Proteomes" id="UP000663970">
    <property type="component" value="Unassembled WGS sequence"/>
</dbReference>
<dbReference type="EMBL" id="JAEKJY010000001">
    <property type="protein sequence ID" value="MBN8234015.1"/>
    <property type="molecule type" value="Genomic_DNA"/>
</dbReference>
<sequence length="139" mass="15636">MEKIKDERLQLKNLKNIRITFIVQTLGIMGVLLYDLINHGMDGMTDNPVWFVFIMTGVVNAYLSMTISVEHEKTKGSPVKRLYIALGIITLISLLFVTFIALTNGYNVMDGLLVGGIVFVCSVIPAFYMFGLRQKEREG</sequence>
<accession>A0ABS3DRP4</accession>
<comment type="caution">
    <text evidence="2">The sequence shown here is derived from an EMBL/GenBank/DDBJ whole genome shotgun (WGS) entry which is preliminary data.</text>
</comment>
<dbReference type="RefSeq" id="WP_206932117.1">
    <property type="nucleotide sequence ID" value="NZ_JAEKJY010000001.1"/>
</dbReference>
<gene>
    <name evidence="2" type="ORF">JF544_02105</name>
</gene>
<organism evidence="2 3">
    <name type="scientific">Halobacillus kuroshimensis</name>
    <dbReference type="NCBI Taxonomy" id="302481"/>
    <lineage>
        <taxon>Bacteria</taxon>
        <taxon>Bacillati</taxon>
        <taxon>Bacillota</taxon>
        <taxon>Bacilli</taxon>
        <taxon>Bacillales</taxon>
        <taxon>Bacillaceae</taxon>
        <taxon>Halobacillus</taxon>
    </lineage>
</organism>
<evidence type="ECO:0000256" key="1">
    <source>
        <dbReference type="SAM" id="Phobius"/>
    </source>
</evidence>
<reference evidence="2 3" key="1">
    <citation type="submission" date="2020-12" db="EMBL/GenBank/DDBJ databases">
        <title>Oil enriched cultivation method for isolating marine PHA-producing bacteria.</title>
        <authorList>
            <person name="Zheng W."/>
            <person name="Yu S."/>
            <person name="Huang Y."/>
        </authorList>
    </citation>
    <scope>NUCLEOTIDE SEQUENCE [LARGE SCALE GENOMIC DNA]</scope>
    <source>
        <strain evidence="2 3">SY-2-6</strain>
    </source>
</reference>
<protein>
    <recommendedName>
        <fullName evidence="4">Branched-chain amino acid ABC transporter substrate-binding protein</fullName>
    </recommendedName>
</protein>
<name>A0ABS3DRP4_9BACI</name>
<proteinExistence type="predicted"/>
<feature type="transmembrane region" description="Helical" evidence="1">
    <location>
        <begin position="81"/>
        <end position="102"/>
    </location>
</feature>
<evidence type="ECO:0000313" key="2">
    <source>
        <dbReference type="EMBL" id="MBN8234015.1"/>
    </source>
</evidence>
<feature type="transmembrane region" description="Helical" evidence="1">
    <location>
        <begin position="21"/>
        <end position="37"/>
    </location>
</feature>
<feature type="transmembrane region" description="Helical" evidence="1">
    <location>
        <begin position="108"/>
        <end position="130"/>
    </location>
</feature>
<keyword evidence="3" id="KW-1185">Reference proteome</keyword>
<feature type="transmembrane region" description="Helical" evidence="1">
    <location>
        <begin position="49"/>
        <end position="69"/>
    </location>
</feature>
<keyword evidence="1" id="KW-0812">Transmembrane</keyword>